<reference evidence="11" key="1">
    <citation type="submission" date="2020-10" db="EMBL/GenBank/DDBJ databases">
        <title>Taxonomic study of unclassified bacteria belonging to the class Ktedonobacteria.</title>
        <authorList>
            <person name="Yabe S."/>
            <person name="Wang C.M."/>
            <person name="Zheng Y."/>
            <person name="Sakai Y."/>
            <person name="Cavaletti L."/>
            <person name="Monciardini P."/>
            <person name="Donadio S."/>
        </authorList>
    </citation>
    <scope>NUCLEOTIDE SEQUENCE</scope>
    <source>
        <strain evidence="11">ID150040</strain>
    </source>
</reference>
<keyword evidence="6 11" id="KW-0067">ATP-binding</keyword>
<dbReference type="InterPro" id="IPR003593">
    <property type="entry name" value="AAA+_ATPase"/>
</dbReference>
<evidence type="ECO:0000313" key="12">
    <source>
        <dbReference type="Proteomes" id="UP000597444"/>
    </source>
</evidence>
<feature type="compositionally biased region" description="Polar residues" evidence="9">
    <location>
        <begin position="594"/>
        <end position="605"/>
    </location>
</feature>
<dbReference type="AlphaFoldDB" id="A0A8J3IGJ0"/>
<protein>
    <submittedName>
        <fullName evidence="11">Putative HMP/thiamine import ATP-binding protein YkoD</fullName>
    </submittedName>
</protein>
<dbReference type="FunFam" id="3.40.50.300:FF:000224">
    <property type="entry name" value="Energy-coupling factor transporter ATP-binding protein EcfA"/>
    <property type="match status" value="2"/>
</dbReference>
<dbReference type="GO" id="GO:0043190">
    <property type="term" value="C:ATP-binding cassette (ABC) transporter complex"/>
    <property type="evidence" value="ECO:0007669"/>
    <property type="project" value="TreeGrafter"/>
</dbReference>
<dbReference type="NCBIfam" id="NF010167">
    <property type="entry name" value="PRK13648.1"/>
    <property type="match status" value="2"/>
</dbReference>
<evidence type="ECO:0000256" key="5">
    <source>
        <dbReference type="ARBA" id="ARBA00022741"/>
    </source>
</evidence>
<keyword evidence="3" id="KW-0813">Transport</keyword>
<dbReference type="Gene3D" id="3.40.50.300">
    <property type="entry name" value="P-loop containing nucleotide triphosphate hydrolases"/>
    <property type="match status" value="2"/>
</dbReference>
<comment type="caution">
    <text evidence="11">The sequence shown here is derived from an EMBL/GenBank/DDBJ whole genome shotgun (WGS) entry which is preliminary data.</text>
</comment>
<dbReference type="InterPro" id="IPR050095">
    <property type="entry name" value="ECF_ABC_transporter_ATP-bd"/>
</dbReference>
<dbReference type="Proteomes" id="UP000597444">
    <property type="component" value="Unassembled WGS sequence"/>
</dbReference>
<evidence type="ECO:0000256" key="1">
    <source>
        <dbReference type="ARBA" id="ARBA00004236"/>
    </source>
</evidence>
<evidence type="ECO:0000256" key="9">
    <source>
        <dbReference type="SAM" id="MobiDB-lite"/>
    </source>
</evidence>
<comment type="similarity">
    <text evidence="2">Belongs to the ABC transporter superfamily.</text>
</comment>
<proteinExistence type="inferred from homology"/>
<evidence type="ECO:0000256" key="6">
    <source>
        <dbReference type="ARBA" id="ARBA00022840"/>
    </source>
</evidence>
<dbReference type="SMART" id="SM00382">
    <property type="entry name" value="AAA"/>
    <property type="match status" value="2"/>
</dbReference>
<dbReference type="InterPro" id="IPR015856">
    <property type="entry name" value="ABC_transpr_CbiO/EcfA_su"/>
</dbReference>
<evidence type="ECO:0000256" key="3">
    <source>
        <dbReference type="ARBA" id="ARBA00022448"/>
    </source>
</evidence>
<evidence type="ECO:0000256" key="8">
    <source>
        <dbReference type="ARBA" id="ARBA00023136"/>
    </source>
</evidence>
<name>A0A8J3IGJ0_9CHLR</name>
<sequence>MALIEIDELMIKYPGRKQPVLQHLDLQLHQGETVLLLGASGSGKSTLVLTFNGLIPHEAGSILHGHVRVDGIDTQQTTVAELARHVGIVFQDPDAQFATLIVEDEIVFGLENLCMPPAKMDQQVVKALEQVGLPHYRHRRVEQLSGGEKQRVALASLLAMEPSILIFDEPTANLDPVGTQEVFELIRRCKELGTHTIVLIEHKLDDLMELVDRVVVLGAGGSILADGSPQKVFYDDLSTLQEHGVWIPQVALLTHRLHEQGITFASHTASFPVTLAEAEDMLRRTGIAHDAPETRETEPINTNSVSESKQLAIEIRDLSFQVDKQTILDHVSLNVPQGDFLAIVGANGAGKTTLARHLVDILHPPPATIMLHGKDVTRVAARDLVHQVGYVFQNPEHQFITDSVADEINYGLRVMGLPPEEISARTTALLDRFGLLRFARANPFTLSHGEKRRLSVATMLAVGQQILILDEPTFGQDQRNADALLDLLCSLHAERRTIIMITHDMSLVAKYARHVAVMKDGRLLFHDTPATLFTRPDLLAEAHLTMPPLTALADRMGWPGLLTLEAVASKCTQVLLAGNEPQGKREGMNGHTHLASSSWNSKDTL</sequence>
<dbReference type="GO" id="GO:0042626">
    <property type="term" value="F:ATPase-coupled transmembrane transporter activity"/>
    <property type="evidence" value="ECO:0007669"/>
    <property type="project" value="TreeGrafter"/>
</dbReference>
<feature type="domain" description="ABC transporter" evidence="10">
    <location>
        <begin position="4"/>
        <end position="245"/>
    </location>
</feature>
<dbReference type="CDD" id="cd03225">
    <property type="entry name" value="ABC_cobalt_CbiO_domain1"/>
    <property type="match status" value="2"/>
</dbReference>
<accession>A0A8J3IGJ0</accession>
<dbReference type="GO" id="GO:0005524">
    <property type="term" value="F:ATP binding"/>
    <property type="evidence" value="ECO:0007669"/>
    <property type="project" value="UniProtKB-KW"/>
</dbReference>
<feature type="domain" description="ABC transporter" evidence="10">
    <location>
        <begin position="313"/>
        <end position="545"/>
    </location>
</feature>
<dbReference type="InterPro" id="IPR027417">
    <property type="entry name" value="P-loop_NTPase"/>
</dbReference>
<dbReference type="GO" id="GO:0016887">
    <property type="term" value="F:ATP hydrolysis activity"/>
    <property type="evidence" value="ECO:0007669"/>
    <property type="project" value="InterPro"/>
</dbReference>
<dbReference type="Pfam" id="PF00005">
    <property type="entry name" value="ABC_tran"/>
    <property type="match status" value="2"/>
</dbReference>
<evidence type="ECO:0000256" key="2">
    <source>
        <dbReference type="ARBA" id="ARBA00005417"/>
    </source>
</evidence>
<dbReference type="PANTHER" id="PTHR43553:SF24">
    <property type="entry name" value="ENERGY-COUPLING FACTOR TRANSPORTER ATP-BINDING PROTEIN ECFA1"/>
    <property type="match status" value="1"/>
</dbReference>
<dbReference type="InterPro" id="IPR003439">
    <property type="entry name" value="ABC_transporter-like_ATP-bd"/>
</dbReference>
<feature type="region of interest" description="Disordered" evidence="9">
    <location>
        <begin position="579"/>
        <end position="605"/>
    </location>
</feature>
<keyword evidence="4" id="KW-1003">Cell membrane</keyword>
<dbReference type="PANTHER" id="PTHR43553">
    <property type="entry name" value="HEAVY METAL TRANSPORTER"/>
    <property type="match status" value="1"/>
</dbReference>
<dbReference type="SUPFAM" id="SSF52540">
    <property type="entry name" value="P-loop containing nucleoside triphosphate hydrolases"/>
    <property type="match status" value="2"/>
</dbReference>
<dbReference type="InterPro" id="IPR017871">
    <property type="entry name" value="ABC_transporter-like_CS"/>
</dbReference>
<evidence type="ECO:0000256" key="4">
    <source>
        <dbReference type="ARBA" id="ARBA00022475"/>
    </source>
</evidence>
<keyword evidence="5" id="KW-0547">Nucleotide-binding</keyword>
<organism evidence="11 12">
    <name type="scientific">Reticulibacter mediterranei</name>
    <dbReference type="NCBI Taxonomy" id="2778369"/>
    <lineage>
        <taxon>Bacteria</taxon>
        <taxon>Bacillati</taxon>
        <taxon>Chloroflexota</taxon>
        <taxon>Ktedonobacteria</taxon>
        <taxon>Ktedonobacterales</taxon>
        <taxon>Reticulibacteraceae</taxon>
        <taxon>Reticulibacter</taxon>
    </lineage>
</organism>
<keyword evidence="12" id="KW-1185">Reference proteome</keyword>
<evidence type="ECO:0000256" key="7">
    <source>
        <dbReference type="ARBA" id="ARBA00022967"/>
    </source>
</evidence>
<gene>
    <name evidence="11" type="primary">ykoD</name>
    <name evidence="11" type="ORF">KSF_021910</name>
</gene>
<dbReference type="EMBL" id="BNJK01000001">
    <property type="protein sequence ID" value="GHO92143.1"/>
    <property type="molecule type" value="Genomic_DNA"/>
</dbReference>
<keyword evidence="7" id="KW-1278">Translocase</keyword>
<evidence type="ECO:0000313" key="11">
    <source>
        <dbReference type="EMBL" id="GHO92143.1"/>
    </source>
</evidence>
<comment type="subcellular location">
    <subcellularLocation>
        <location evidence="1">Cell membrane</location>
    </subcellularLocation>
</comment>
<dbReference type="RefSeq" id="WP_220202998.1">
    <property type="nucleotide sequence ID" value="NZ_BNJK01000001.1"/>
</dbReference>
<dbReference type="PROSITE" id="PS50893">
    <property type="entry name" value="ABC_TRANSPORTER_2"/>
    <property type="match status" value="2"/>
</dbReference>
<evidence type="ECO:0000259" key="10">
    <source>
        <dbReference type="PROSITE" id="PS50893"/>
    </source>
</evidence>
<keyword evidence="8" id="KW-0472">Membrane</keyword>
<dbReference type="PROSITE" id="PS00211">
    <property type="entry name" value="ABC_TRANSPORTER_1"/>
    <property type="match status" value="2"/>
</dbReference>